<comment type="caution">
    <text evidence="2">The sequence shown here is derived from an EMBL/GenBank/DDBJ whole genome shotgun (WGS) entry which is preliminary data.</text>
</comment>
<dbReference type="GO" id="GO:0016740">
    <property type="term" value="F:transferase activity"/>
    <property type="evidence" value="ECO:0007669"/>
    <property type="project" value="UniProtKB-KW"/>
</dbReference>
<reference evidence="2 3" key="1">
    <citation type="submission" date="2020-03" db="EMBL/GenBank/DDBJ databases">
        <title>Metabolic flexibility allows generalist bacteria to become dominant in a frequently disturbed ecosystem.</title>
        <authorList>
            <person name="Chen Y.-J."/>
            <person name="Leung P.M."/>
            <person name="Bay S.K."/>
            <person name="Hugenholtz P."/>
            <person name="Kessler A.J."/>
            <person name="Shelley G."/>
            <person name="Waite D.W."/>
            <person name="Cook P.L."/>
            <person name="Greening C."/>
        </authorList>
    </citation>
    <scope>NUCLEOTIDE SEQUENCE [LARGE SCALE GENOMIC DNA]</scope>
    <source>
        <strain evidence="2">SS_bin_28</strain>
    </source>
</reference>
<evidence type="ECO:0000259" key="1">
    <source>
        <dbReference type="Pfam" id="PF00535"/>
    </source>
</evidence>
<dbReference type="PANTHER" id="PTHR48090:SF7">
    <property type="entry name" value="RFBJ PROTEIN"/>
    <property type="match status" value="1"/>
</dbReference>
<sequence>MLSRTAVVIPALNEERSIGKVLGEIPEPFSRRVVVADNGSKDNTVAVARGAGATVVHEPQLGYGAACLRALEHLKDDPPEVVLFIDGDFSDYPSEMPEVAAPLLRGEADLVIGSRVLGNREKGALLPQARFGNILATFLMRVIYRTRFTDLGPFRGITWEALERIRMEDRDFGWTVEMQIKAAKHNLRSTEVPVSYRKRIGKSKVSGTVRGTFLAGKKILWLIFREAFSR</sequence>
<evidence type="ECO:0000313" key="3">
    <source>
        <dbReference type="Proteomes" id="UP000547674"/>
    </source>
</evidence>
<proteinExistence type="predicted"/>
<gene>
    <name evidence="2" type="ORF">HKN21_09260</name>
</gene>
<dbReference type="Pfam" id="PF00535">
    <property type="entry name" value="Glycos_transf_2"/>
    <property type="match status" value="1"/>
</dbReference>
<organism evidence="2 3">
    <name type="scientific">Eiseniibacteriota bacterium</name>
    <dbReference type="NCBI Taxonomy" id="2212470"/>
    <lineage>
        <taxon>Bacteria</taxon>
        <taxon>Candidatus Eiseniibacteriota</taxon>
    </lineage>
</organism>
<keyword evidence="2" id="KW-0808">Transferase</keyword>
<dbReference type="Proteomes" id="UP000547674">
    <property type="component" value="Unassembled WGS sequence"/>
</dbReference>
<dbReference type="EMBL" id="JABDJR010000366">
    <property type="protein sequence ID" value="NNF06935.1"/>
    <property type="molecule type" value="Genomic_DNA"/>
</dbReference>
<dbReference type="PANTHER" id="PTHR48090">
    <property type="entry name" value="UNDECAPRENYL-PHOSPHATE 4-DEOXY-4-FORMAMIDO-L-ARABINOSE TRANSFERASE-RELATED"/>
    <property type="match status" value="1"/>
</dbReference>
<feature type="domain" description="Glycosyltransferase 2-like" evidence="1">
    <location>
        <begin position="7"/>
        <end position="164"/>
    </location>
</feature>
<protein>
    <submittedName>
        <fullName evidence="2">Glycosyltransferase family 2 protein</fullName>
    </submittedName>
</protein>
<dbReference type="Gene3D" id="3.90.550.10">
    <property type="entry name" value="Spore Coat Polysaccharide Biosynthesis Protein SpsA, Chain A"/>
    <property type="match status" value="1"/>
</dbReference>
<dbReference type="InterPro" id="IPR029044">
    <property type="entry name" value="Nucleotide-diphossugar_trans"/>
</dbReference>
<dbReference type="InterPro" id="IPR050256">
    <property type="entry name" value="Glycosyltransferase_2"/>
</dbReference>
<name>A0A7Y2H2E8_UNCEI</name>
<accession>A0A7Y2H2E8</accession>
<dbReference type="CDD" id="cd04179">
    <property type="entry name" value="DPM_DPG-synthase_like"/>
    <property type="match status" value="1"/>
</dbReference>
<dbReference type="SUPFAM" id="SSF53448">
    <property type="entry name" value="Nucleotide-diphospho-sugar transferases"/>
    <property type="match status" value="1"/>
</dbReference>
<dbReference type="AlphaFoldDB" id="A0A7Y2H2E8"/>
<dbReference type="InterPro" id="IPR001173">
    <property type="entry name" value="Glyco_trans_2-like"/>
</dbReference>
<evidence type="ECO:0000313" key="2">
    <source>
        <dbReference type="EMBL" id="NNF06935.1"/>
    </source>
</evidence>